<evidence type="ECO:0000256" key="6">
    <source>
        <dbReference type="ARBA" id="ARBA00022989"/>
    </source>
</evidence>
<feature type="non-terminal residue" evidence="10">
    <location>
        <position position="1"/>
    </location>
</feature>
<evidence type="ECO:0000259" key="9">
    <source>
        <dbReference type="Pfam" id="PF03600"/>
    </source>
</evidence>
<protein>
    <recommendedName>
        <fullName evidence="9">Citrate transporter-like domain-containing protein</fullName>
    </recommendedName>
</protein>
<evidence type="ECO:0000256" key="5">
    <source>
        <dbReference type="ARBA" id="ARBA00022692"/>
    </source>
</evidence>
<dbReference type="GO" id="GO:0005886">
    <property type="term" value="C:plasma membrane"/>
    <property type="evidence" value="ECO:0007669"/>
    <property type="project" value="UniProtKB-SubCell"/>
</dbReference>
<evidence type="ECO:0000256" key="4">
    <source>
        <dbReference type="ARBA" id="ARBA00022475"/>
    </source>
</evidence>
<evidence type="ECO:0000256" key="2">
    <source>
        <dbReference type="ARBA" id="ARBA00009843"/>
    </source>
</evidence>
<feature type="transmembrane region" description="Helical" evidence="8">
    <location>
        <begin position="35"/>
        <end position="57"/>
    </location>
</feature>
<dbReference type="PANTHER" id="PTHR43568:SF1">
    <property type="entry name" value="P PROTEIN"/>
    <property type="match status" value="1"/>
</dbReference>
<keyword evidence="5 8" id="KW-0812">Transmembrane</keyword>
<evidence type="ECO:0000256" key="3">
    <source>
        <dbReference type="ARBA" id="ARBA00022448"/>
    </source>
</evidence>
<name>X0WFE8_9ZZZZ</name>
<dbReference type="PRINTS" id="PR00758">
    <property type="entry name" value="ARSENICPUMP"/>
</dbReference>
<comment type="subcellular location">
    <subcellularLocation>
        <location evidence="1">Cell membrane</location>
        <topology evidence="1">Multi-pass membrane protein</topology>
    </subcellularLocation>
</comment>
<dbReference type="InterPro" id="IPR004680">
    <property type="entry name" value="Cit_transptr-like_dom"/>
</dbReference>
<dbReference type="EMBL" id="BARS01031771">
    <property type="protein sequence ID" value="GAG21907.1"/>
    <property type="molecule type" value="Genomic_DNA"/>
</dbReference>
<feature type="transmembrane region" description="Helical" evidence="8">
    <location>
        <begin position="12"/>
        <end position="28"/>
    </location>
</feature>
<comment type="caution">
    <text evidence="10">The sequence shown here is derived from an EMBL/GenBank/DDBJ whole genome shotgun (WGS) entry which is preliminary data.</text>
</comment>
<organism evidence="10">
    <name type="scientific">marine sediment metagenome</name>
    <dbReference type="NCBI Taxonomy" id="412755"/>
    <lineage>
        <taxon>unclassified sequences</taxon>
        <taxon>metagenomes</taxon>
        <taxon>ecological metagenomes</taxon>
    </lineage>
</organism>
<keyword evidence="4" id="KW-1003">Cell membrane</keyword>
<keyword evidence="7 8" id="KW-0472">Membrane</keyword>
<feature type="transmembrane region" description="Helical" evidence="8">
    <location>
        <begin position="193"/>
        <end position="211"/>
    </location>
</feature>
<evidence type="ECO:0000256" key="7">
    <source>
        <dbReference type="ARBA" id="ARBA00023136"/>
    </source>
</evidence>
<proteinExistence type="inferred from homology"/>
<accession>X0WFE8</accession>
<dbReference type="Pfam" id="PF03600">
    <property type="entry name" value="CitMHS"/>
    <property type="match status" value="1"/>
</dbReference>
<feature type="transmembrane region" description="Helical" evidence="8">
    <location>
        <begin position="141"/>
        <end position="159"/>
    </location>
</feature>
<dbReference type="GO" id="GO:0015105">
    <property type="term" value="F:arsenite transmembrane transporter activity"/>
    <property type="evidence" value="ECO:0007669"/>
    <property type="project" value="InterPro"/>
</dbReference>
<feature type="non-terminal residue" evidence="10">
    <location>
        <position position="262"/>
    </location>
</feature>
<evidence type="ECO:0000313" key="10">
    <source>
        <dbReference type="EMBL" id="GAG21907.1"/>
    </source>
</evidence>
<dbReference type="InterPro" id="IPR000802">
    <property type="entry name" value="Arsenical_pump_ArsB"/>
</dbReference>
<reference evidence="10" key="1">
    <citation type="journal article" date="2014" name="Front. Microbiol.">
        <title>High frequency of phylogenetically diverse reductive dehalogenase-homologous genes in deep subseafloor sedimentary metagenomes.</title>
        <authorList>
            <person name="Kawai M."/>
            <person name="Futagami T."/>
            <person name="Toyoda A."/>
            <person name="Takaki Y."/>
            <person name="Nishi S."/>
            <person name="Hori S."/>
            <person name="Arai W."/>
            <person name="Tsubouchi T."/>
            <person name="Morono Y."/>
            <person name="Uchiyama I."/>
            <person name="Ito T."/>
            <person name="Fujiyama A."/>
            <person name="Inagaki F."/>
            <person name="Takami H."/>
        </authorList>
    </citation>
    <scope>NUCLEOTIDE SEQUENCE</scope>
    <source>
        <strain evidence="10">Expedition CK06-06</strain>
    </source>
</reference>
<dbReference type="PANTHER" id="PTHR43568">
    <property type="entry name" value="P PROTEIN"/>
    <property type="match status" value="1"/>
</dbReference>
<feature type="domain" description="Citrate transporter-like" evidence="9">
    <location>
        <begin position="3"/>
        <end position="262"/>
    </location>
</feature>
<evidence type="ECO:0000256" key="8">
    <source>
        <dbReference type="SAM" id="Phobius"/>
    </source>
</evidence>
<evidence type="ECO:0000256" key="1">
    <source>
        <dbReference type="ARBA" id="ARBA00004651"/>
    </source>
</evidence>
<dbReference type="InterPro" id="IPR051475">
    <property type="entry name" value="Diverse_Ion_Transporter"/>
</dbReference>
<feature type="transmembrane region" description="Helical" evidence="8">
    <location>
        <begin position="88"/>
        <end position="109"/>
    </location>
</feature>
<dbReference type="AlphaFoldDB" id="X0WFE8"/>
<gene>
    <name evidence="10" type="ORF">S01H1_49395</name>
</gene>
<keyword evidence="6 8" id="KW-1133">Transmembrane helix</keyword>
<comment type="similarity">
    <text evidence="2">Belongs to the CitM (TC 2.A.11) transporter family.</text>
</comment>
<feature type="transmembrane region" description="Helical" evidence="8">
    <location>
        <begin position="231"/>
        <end position="250"/>
    </location>
</feature>
<keyword evidence="3" id="KW-0813">Transport</keyword>
<sequence length="262" mass="27738">RSAKLAQGRPLRILIILSLVTAIGSAFLDNVTTVVLIAPVTVFLAGSLGVSAVPFLISEALASNIGGTATLIGDPPNILIGSAADLDFVSFLVNVAPITLVILGVYLFLASRMFSRQMEASPELQARVLAMDEREVITDPGLLRTSLVILGLTIVGFFLHGALDYEPATVALLGAAALLVVTRQDPHDILRDVEWSTLFFFIGLFIVVAGVDKVGLLEDIGEGLADLTAGNRLATTFLILWQSAVLSSILNQIPYTASMIPV</sequence>